<sequence>MESGPAIFAGAAFTLFGGALLLWTTVRVRQGEPVALGVAPRAAAALTGLAGTLFLGLGLWCFARL</sequence>
<organism evidence="2 3">
    <name type="scientific">Streptomyces roseolus</name>
    <dbReference type="NCBI Taxonomy" id="67358"/>
    <lineage>
        <taxon>Bacteria</taxon>
        <taxon>Bacillati</taxon>
        <taxon>Actinomycetota</taxon>
        <taxon>Actinomycetes</taxon>
        <taxon>Kitasatosporales</taxon>
        <taxon>Streptomycetaceae</taxon>
        <taxon>Streptomyces</taxon>
    </lineage>
</organism>
<dbReference type="EMBL" id="JAWJZF010000310">
    <property type="protein sequence ID" value="MDX2292579.1"/>
    <property type="molecule type" value="Genomic_DNA"/>
</dbReference>
<accession>A0ABU4K4U3</accession>
<protein>
    <submittedName>
        <fullName evidence="2">Uncharacterized protein</fullName>
    </submittedName>
</protein>
<dbReference type="RefSeq" id="WP_319009062.1">
    <property type="nucleotide sequence ID" value="NZ_JAWJZF010000310.1"/>
</dbReference>
<gene>
    <name evidence="2" type="ORF">R2363_10380</name>
</gene>
<keyword evidence="1" id="KW-0472">Membrane</keyword>
<keyword evidence="1" id="KW-1133">Transmembrane helix</keyword>
<evidence type="ECO:0000313" key="2">
    <source>
        <dbReference type="EMBL" id="MDX2292579.1"/>
    </source>
</evidence>
<name>A0ABU4K4U3_9ACTN</name>
<keyword evidence="3" id="KW-1185">Reference proteome</keyword>
<comment type="caution">
    <text evidence="2">The sequence shown here is derived from an EMBL/GenBank/DDBJ whole genome shotgun (WGS) entry which is preliminary data.</text>
</comment>
<evidence type="ECO:0000313" key="3">
    <source>
        <dbReference type="Proteomes" id="UP001278571"/>
    </source>
</evidence>
<dbReference type="Proteomes" id="UP001278571">
    <property type="component" value="Unassembled WGS sequence"/>
</dbReference>
<keyword evidence="1" id="KW-0812">Transmembrane</keyword>
<feature type="transmembrane region" description="Helical" evidence="1">
    <location>
        <begin position="38"/>
        <end position="60"/>
    </location>
</feature>
<evidence type="ECO:0000256" key="1">
    <source>
        <dbReference type="SAM" id="Phobius"/>
    </source>
</evidence>
<proteinExistence type="predicted"/>
<feature type="transmembrane region" description="Helical" evidence="1">
    <location>
        <begin position="6"/>
        <end position="26"/>
    </location>
</feature>
<reference evidence="2 3" key="1">
    <citation type="submission" date="2023-10" db="EMBL/GenBank/DDBJ databases">
        <authorList>
            <person name="Wang X.X."/>
        </authorList>
    </citation>
    <scope>NUCLEOTIDE SEQUENCE [LARGE SCALE GENOMIC DNA]</scope>
    <source>
        <strain evidence="2 3">NBRC 12816</strain>
    </source>
</reference>